<proteinExistence type="predicted"/>
<evidence type="ECO:0000313" key="2">
    <source>
        <dbReference type="Proteomes" id="UP000601597"/>
    </source>
</evidence>
<name>A0ABQ3AR64_9GAMM</name>
<dbReference type="EMBL" id="BMXV01000001">
    <property type="protein sequence ID" value="GGY62120.1"/>
    <property type="molecule type" value="Genomic_DNA"/>
</dbReference>
<dbReference type="Proteomes" id="UP000601597">
    <property type="component" value="Unassembled WGS sequence"/>
</dbReference>
<sequence>MKLMSNTFRNPVHGRNLVGGMVALVCGLGLSFHAMADQAMIREALSAAPPQVAETATVIDLEGNVIREGEGEYTCLPGPPGFAGPMCNDEQFMKWMQAMMNGEEEPPTTAVGTSYMLAGDSPDGGASNTDPAARTPTADNHWVVEGPHVMVIVPDAALLENLPTTPDTEGPYVMWPDSPYAHIMWPVAERPKQRKVSSK</sequence>
<dbReference type="RefSeq" id="WP_227712273.1">
    <property type="nucleotide sequence ID" value="NZ_BMXV01000001.1"/>
</dbReference>
<keyword evidence="2" id="KW-1185">Reference proteome</keyword>
<protein>
    <submittedName>
        <fullName evidence="1">Uncharacterized protein</fullName>
    </submittedName>
</protein>
<organism evidence="1 2">
    <name type="scientific">Marinobacter zhanjiangensis</name>
    <dbReference type="NCBI Taxonomy" id="578215"/>
    <lineage>
        <taxon>Bacteria</taxon>
        <taxon>Pseudomonadati</taxon>
        <taxon>Pseudomonadota</taxon>
        <taxon>Gammaproteobacteria</taxon>
        <taxon>Pseudomonadales</taxon>
        <taxon>Marinobacteraceae</taxon>
        <taxon>Marinobacter</taxon>
    </lineage>
</organism>
<comment type="caution">
    <text evidence="1">The sequence shown here is derived from an EMBL/GenBank/DDBJ whole genome shotgun (WGS) entry which is preliminary data.</text>
</comment>
<gene>
    <name evidence="1" type="ORF">GCM10007071_06240</name>
</gene>
<accession>A0ABQ3AR64</accession>
<evidence type="ECO:0000313" key="1">
    <source>
        <dbReference type="EMBL" id="GGY62120.1"/>
    </source>
</evidence>
<reference evidence="2" key="1">
    <citation type="journal article" date="2019" name="Int. J. Syst. Evol. Microbiol.">
        <title>The Global Catalogue of Microorganisms (GCM) 10K type strain sequencing project: providing services to taxonomists for standard genome sequencing and annotation.</title>
        <authorList>
            <consortium name="The Broad Institute Genomics Platform"/>
            <consortium name="The Broad Institute Genome Sequencing Center for Infectious Disease"/>
            <person name="Wu L."/>
            <person name="Ma J."/>
        </authorList>
    </citation>
    <scope>NUCLEOTIDE SEQUENCE [LARGE SCALE GENOMIC DNA]</scope>
    <source>
        <strain evidence="2">KCTC 22280</strain>
    </source>
</reference>